<dbReference type="InterPro" id="IPR024079">
    <property type="entry name" value="MetalloPept_cat_dom_sf"/>
</dbReference>
<keyword evidence="4 7" id="KW-0378">Hydrolase</keyword>
<dbReference type="GO" id="GO:0004222">
    <property type="term" value="F:metalloendopeptidase activity"/>
    <property type="evidence" value="ECO:0007669"/>
    <property type="project" value="InterPro"/>
</dbReference>
<dbReference type="Gene3D" id="3.40.390.10">
    <property type="entry name" value="Collagenase (Catalytic Domain)"/>
    <property type="match status" value="1"/>
</dbReference>
<dbReference type="InterPro" id="IPR034005">
    <property type="entry name" value="M3A_DCP"/>
</dbReference>
<dbReference type="PANTHER" id="PTHR43660:SF1">
    <property type="entry name" value="DIPEPTIDYL CARBOXYPEPTIDASE"/>
    <property type="match status" value="1"/>
</dbReference>
<gene>
    <name evidence="10" type="ORF">ABR69_06055</name>
</gene>
<feature type="chain" id="PRO_5006423674" evidence="8">
    <location>
        <begin position="20"/>
        <end position="708"/>
    </location>
</feature>
<keyword evidence="6 7" id="KW-0482">Metalloprotease</keyword>
<keyword evidence="10" id="KW-0121">Carboxypeptidase</keyword>
<dbReference type="InterPro" id="IPR045090">
    <property type="entry name" value="Pept_M3A_M3B"/>
</dbReference>
<feature type="domain" description="Peptidase M3A/M3B catalytic" evidence="9">
    <location>
        <begin position="257"/>
        <end position="704"/>
    </location>
</feature>
<dbReference type="Gene3D" id="1.10.1370.10">
    <property type="entry name" value="Neurolysin, domain 3"/>
    <property type="match status" value="1"/>
</dbReference>
<name>A0A0R2SGC0_9GAMM</name>
<evidence type="ECO:0000256" key="2">
    <source>
        <dbReference type="ARBA" id="ARBA00022670"/>
    </source>
</evidence>
<evidence type="ECO:0000256" key="1">
    <source>
        <dbReference type="ARBA" id="ARBA00006040"/>
    </source>
</evidence>
<evidence type="ECO:0000256" key="4">
    <source>
        <dbReference type="ARBA" id="ARBA00022801"/>
    </source>
</evidence>
<evidence type="ECO:0000256" key="8">
    <source>
        <dbReference type="SAM" id="SignalP"/>
    </source>
</evidence>
<organism evidence="10 11">
    <name type="scientific">OM182 bacterium BACL3 MAG-120507-bin80</name>
    <dbReference type="NCBI Taxonomy" id="1655577"/>
    <lineage>
        <taxon>Bacteria</taxon>
        <taxon>Pseudomonadati</taxon>
        <taxon>Pseudomonadota</taxon>
        <taxon>Gammaproteobacteria</taxon>
        <taxon>OMG group</taxon>
        <taxon>OM182 clade</taxon>
    </lineage>
</organism>
<dbReference type="FunFam" id="3.40.390.10:FF:000009">
    <property type="entry name" value="Oligopeptidase A"/>
    <property type="match status" value="1"/>
</dbReference>
<evidence type="ECO:0000313" key="11">
    <source>
        <dbReference type="Proteomes" id="UP000051934"/>
    </source>
</evidence>
<keyword evidence="3 7" id="KW-0479">Metal-binding</keyword>
<dbReference type="GO" id="GO:0005829">
    <property type="term" value="C:cytosol"/>
    <property type="evidence" value="ECO:0007669"/>
    <property type="project" value="TreeGrafter"/>
</dbReference>
<accession>A0A0R2SGC0</accession>
<comment type="cofactor">
    <cofactor evidence="7">
        <name>Zn(2+)</name>
        <dbReference type="ChEBI" id="CHEBI:29105"/>
    </cofactor>
    <text evidence="7">Binds 1 zinc ion.</text>
</comment>
<dbReference type="AlphaFoldDB" id="A0A0R2SGC0"/>
<proteinExistence type="inferred from homology"/>
<dbReference type="PANTHER" id="PTHR43660">
    <property type="entry name" value="DIPEPTIDYL CARBOXYPEPTIDASE"/>
    <property type="match status" value="1"/>
</dbReference>
<feature type="signal peptide" evidence="8">
    <location>
        <begin position="1"/>
        <end position="19"/>
    </location>
</feature>
<keyword evidence="2 7" id="KW-0645">Protease</keyword>
<keyword evidence="5 7" id="KW-0862">Zinc</keyword>
<dbReference type="InterPro" id="IPR001567">
    <property type="entry name" value="Pept_M3A_M3B_dom"/>
</dbReference>
<dbReference type="GO" id="GO:0004180">
    <property type="term" value="F:carboxypeptidase activity"/>
    <property type="evidence" value="ECO:0007669"/>
    <property type="project" value="UniProtKB-KW"/>
</dbReference>
<dbReference type="SUPFAM" id="SSF55486">
    <property type="entry name" value="Metalloproteases ('zincins'), catalytic domain"/>
    <property type="match status" value="1"/>
</dbReference>
<dbReference type="CDD" id="cd06456">
    <property type="entry name" value="M3A_DCP"/>
    <property type="match status" value="1"/>
</dbReference>
<comment type="similarity">
    <text evidence="1 7">Belongs to the peptidase M3 family.</text>
</comment>
<evidence type="ECO:0000256" key="7">
    <source>
        <dbReference type="RuleBase" id="RU003435"/>
    </source>
</evidence>
<evidence type="ECO:0000313" key="10">
    <source>
        <dbReference type="EMBL" id="KRO71651.1"/>
    </source>
</evidence>
<sequence>MKAKLIVIAIALGLMNASAAGQEAGVSMREDNPFARVSDLDFDYPPFDRIESEHYLPAFRAGMAQQKAEAQAIADQGAVPSFENTILALEVSGQLLNRVSRVFFALAGAHTNDALQKIQQELAPELAAHDDAIVLNGALFARIESVYTRRADLGLSAEAVRLIEKYYTDFVRAGAALGSAEQARLKEINAEAALLQTQFSQNVLNEVNAMAVVVDTREELTGLDEALIVAAGKEASSRGYDGKYVLPLLNTSGQPALSSVQNREVREAIHRASVARGVRGGEFDNRQILSSVLKLRAERANLLGYPTHADYVLEDATALTVEAVNARLASLAPAAAANARREAEDLQEIVDATGGDFELEAWDWQFYSEQLRQQRYAFDESQLRPYFELDNVLKRGVFFAAEKLYGLTFAERFDLPVYQEDVRVFDVFDVAGTKLGIFIGDFYARPSKRGGAWMNAYVPQNGLMGTSPVVANHLNITKPAEGVETLLTFDEVTTLFHEFGHALHGLFSDVEYPYFSGTSVPRDFVEYPSQVNEMWATWPEVLANYAVHFETGAPMPQALLDKVLAAQKFNQGFSTSEYLAASVLDQALHQLAPNEVPTAEQIPQFEADALAKAGLDIRQVPPRYKSAYFSHIMGGYSAGYYSYIWSEVLDADSVEWFKENGGLVRANGDHFRNTLLSKGGSREAMSLFKDFRGREASIEPLLLRRGLQ</sequence>
<dbReference type="EMBL" id="LIBB01000154">
    <property type="protein sequence ID" value="KRO71651.1"/>
    <property type="molecule type" value="Genomic_DNA"/>
</dbReference>
<dbReference type="Pfam" id="PF01432">
    <property type="entry name" value="Peptidase_M3"/>
    <property type="match status" value="1"/>
</dbReference>
<evidence type="ECO:0000256" key="5">
    <source>
        <dbReference type="ARBA" id="ARBA00022833"/>
    </source>
</evidence>
<evidence type="ECO:0000256" key="6">
    <source>
        <dbReference type="ARBA" id="ARBA00023049"/>
    </source>
</evidence>
<comment type="caution">
    <text evidence="10">The sequence shown here is derived from an EMBL/GenBank/DDBJ whole genome shotgun (WGS) entry which is preliminary data.</text>
</comment>
<dbReference type="InterPro" id="IPR024077">
    <property type="entry name" value="Neurolysin/TOP_dom2"/>
</dbReference>
<keyword evidence="8" id="KW-0732">Signal</keyword>
<dbReference type="GO" id="GO:0006508">
    <property type="term" value="P:proteolysis"/>
    <property type="evidence" value="ECO:0007669"/>
    <property type="project" value="UniProtKB-KW"/>
</dbReference>
<dbReference type="Proteomes" id="UP000051934">
    <property type="component" value="Unassembled WGS sequence"/>
</dbReference>
<dbReference type="Gene3D" id="1.10.1370.40">
    <property type="match status" value="1"/>
</dbReference>
<reference evidence="10 11" key="1">
    <citation type="submission" date="2015-10" db="EMBL/GenBank/DDBJ databases">
        <title>Metagenome-Assembled Genomes uncover a global brackish microbiome.</title>
        <authorList>
            <person name="Hugerth L.W."/>
            <person name="Larsson J."/>
            <person name="Alneberg J."/>
            <person name="Lindh M.V."/>
            <person name="Legrand C."/>
            <person name="Pinhassi J."/>
            <person name="Andersson A.F."/>
        </authorList>
    </citation>
    <scope>NUCLEOTIDE SEQUENCE [LARGE SCALE GENOMIC DNA]</scope>
    <source>
        <strain evidence="10">BACL4 MAG-120507-bin80</strain>
    </source>
</reference>
<evidence type="ECO:0000256" key="3">
    <source>
        <dbReference type="ARBA" id="ARBA00022723"/>
    </source>
</evidence>
<evidence type="ECO:0000259" key="9">
    <source>
        <dbReference type="Pfam" id="PF01432"/>
    </source>
</evidence>
<protein>
    <submittedName>
        <fullName evidence="10">Dipeptidyl carboxypeptidase</fullName>
    </submittedName>
</protein>
<dbReference type="GO" id="GO:0046872">
    <property type="term" value="F:metal ion binding"/>
    <property type="evidence" value="ECO:0007669"/>
    <property type="project" value="UniProtKB-UniRule"/>
</dbReference>